<accession>M7AQ75</accession>
<dbReference type="AlphaFoldDB" id="M7AQ75"/>
<gene>
    <name evidence="2" type="ORF">UY3_15475</name>
</gene>
<proteinExistence type="predicted"/>
<dbReference type="InterPro" id="IPR048912">
    <property type="entry name" value="BetaGal1-like_ABD1"/>
</dbReference>
<dbReference type="STRING" id="8469.M7AQ75"/>
<evidence type="ECO:0000313" key="3">
    <source>
        <dbReference type="Proteomes" id="UP000031443"/>
    </source>
</evidence>
<feature type="domain" description="Beta-galactosidase 1-like first all-beta" evidence="1">
    <location>
        <begin position="28"/>
        <end position="124"/>
    </location>
</feature>
<dbReference type="Pfam" id="PF21317">
    <property type="entry name" value="BetaGal_ABD_1"/>
    <property type="match status" value="1"/>
</dbReference>
<protein>
    <submittedName>
        <fullName evidence="2">Beta-galactosidase</fullName>
    </submittedName>
</protein>
<reference evidence="3" key="1">
    <citation type="journal article" date="2013" name="Nat. Genet.">
        <title>The draft genomes of soft-shell turtle and green sea turtle yield insights into the development and evolution of the turtle-specific body plan.</title>
        <authorList>
            <person name="Wang Z."/>
            <person name="Pascual-Anaya J."/>
            <person name="Zadissa A."/>
            <person name="Li W."/>
            <person name="Niimura Y."/>
            <person name="Huang Z."/>
            <person name="Li C."/>
            <person name="White S."/>
            <person name="Xiong Z."/>
            <person name="Fang D."/>
            <person name="Wang B."/>
            <person name="Ming Y."/>
            <person name="Chen Y."/>
            <person name="Zheng Y."/>
            <person name="Kuraku S."/>
            <person name="Pignatelli M."/>
            <person name="Herrero J."/>
            <person name="Beal K."/>
            <person name="Nozawa M."/>
            <person name="Li Q."/>
            <person name="Wang J."/>
            <person name="Zhang H."/>
            <person name="Yu L."/>
            <person name="Shigenobu S."/>
            <person name="Wang J."/>
            <person name="Liu J."/>
            <person name="Flicek P."/>
            <person name="Searle S."/>
            <person name="Wang J."/>
            <person name="Kuratani S."/>
            <person name="Yin Y."/>
            <person name="Aken B."/>
            <person name="Zhang G."/>
            <person name="Irie N."/>
        </authorList>
    </citation>
    <scope>NUCLEOTIDE SEQUENCE [LARGE SCALE GENOMIC DNA]</scope>
</reference>
<keyword evidence="3" id="KW-1185">Reference proteome</keyword>
<dbReference type="Gene3D" id="2.60.120.260">
    <property type="entry name" value="Galactose-binding domain-like"/>
    <property type="match status" value="1"/>
</dbReference>
<sequence>MRVGAAALARFWATLHSLHGDWRFAPSRPPLPRDVWDPAPLSSPPNSVCDRAYVLLDGEYQGRLERDGQTTLNLTGQAGATLDLLVENMGRINFGVNTSDFKGLLRNLSLDSALLSDWLIYPLDVDAAVGQGWPLPTPQAEGSRAPLGPALYTGTFCSSPPVSRPHVGRACSGISPWTRLCSATG</sequence>
<dbReference type="EMBL" id="KB570336">
    <property type="protein sequence ID" value="EMP27431.1"/>
    <property type="molecule type" value="Genomic_DNA"/>
</dbReference>
<evidence type="ECO:0000259" key="1">
    <source>
        <dbReference type="Pfam" id="PF21317"/>
    </source>
</evidence>
<dbReference type="Proteomes" id="UP000031443">
    <property type="component" value="Unassembled WGS sequence"/>
</dbReference>
<name>M7AQ75_CHEMY</name>
<organism evidence="2 3">
    <name type="scientific">Chelonia mydas</name>
    <name type="common">Green sea-turtle</name>
    <name type="synonym">Chelonia agassizi</name>
    <dbReference type="NCBI Taxonomy" id="8469"/>
    <lineage>
        <taxon>Eukaryota</taxon>
        <taxon>Metazoa</taxon>
        <taxon>Chordata</taxon>
        <taxon>Craniata</taxon>
        <taxon>Vertebrata</taxon>
        <taxon>Euteleostomi</taxon>
        <taxon>Archelosauria</taxon>
        <taxon>Testudinata</taxon>
        <taxon>Testudines</taxon>
        <taxon>Cryptodira</taxon>
        <taxon>Durocryptodira</taxon>
        <taxon>Americhelydia</taxon>
        <taxon>Chelonioidea</taxon>
        <taxon>Cheloniidae</taxon>
        <taxon>Chelonia</taxon>
    </lineage>
</organism>
<evidence type="ECO:0000313" key="2">
    <source>
        <dbReference type="EMBL" id="EMP27431.1"/>
    </source>
</evidence>